<keyword evidence="3" id="KW-1185">Reference proteome</keyword>
<name>A0AAV5L1I9_9ROSI</name>
<dbReference type="EMBL" id="BPVZ01000088">
    <property type="protein sequence ID" value="GKV30702.1"/>
    <property type="molecule type" value="Genomic_DNA"/>
</dbReference>
<comment type="caution">
    <text evidence="2">The sequence shown here is derived from an EMBL/GenBank/DDBJ whole genome shotgun (WGS) entry which is preliminary data.</text>
</comment>
<dbReference type="AlphaFoldDB" id="A0AAV5L1I9"/>
<organism evidence="2 3">
    <name type="scientific">Rubroshorea leprosula</name>
    <dbReference type="NCBI Taxonomy" id="152421"/>
    <lineage>
        <taxon>Eukaryota</taxon>
        <taxon>Viridiplantae</taxon>
        <taxon>Streptophyta</taxon>
        <taxon>Embryophyta</taxon>
        <taxon>Tracheophyta</taxon>
        <taxon>Spermatophyta</taxon>
        <taxon>Magnoliopsida</taxon>
        <taxon>eudicotyledons</taxon>
        <taxon>Gunneridae</taxon>
        <taxon>Pentapetalae</taxon>
        <taxon>rosids</taxon>
        <taxon>malvids</taxon>
        <taxon>Malvales</taxon>
        <taxon>Dipterocarpaceae</taxon>
        <taxon>Rubroshorea</taxon>
    </lineage>
</organism>
<evidence type="ECO:0000313" key="3">
    <source>
        <dbReference type="Proteomes" id="UP001054252"/>
    </source>
</evidence>
<feature type="chain" id="PRO_5043786553" description="Secreted protein" evidence="1">
    <location>
        <begin position="29"/>
        <end position="58"/>
    </location>
</feature>
<gene>
    <name evidence="2" type="ORF">SLEP1_g39488</name>
</gene>
<reference evidence="2 3" key="1">
    <citation type="journal article" date="2021" name="Commun. Biol.">
        <title>The genome of Shorea leprosula (Dipterocarpaceae) highlights the ecological relevance of drought in aseasonal tropical rainforests.</title>
        <authorList>
            <person name="Ng K.K.S."/>
            <person name="Kobayashi M.J."/>
            <person name="Fawcett J.A."/>
            <person name="Hatakeyama M."/>
            <person name="Paape T."/>
            <person name="Ng C.H."/>
            <person name="Ang C.C."/>
            <person name="Tnah L.H."/>
            <person name="Lee C.T."/>
            <person name="Nishiyama T."/>
            <person name="Sese J."/>
            <person name="O'Brien M.J."/>
            <person name="Copetti D."/>
            <person name="Mohd Noor M.I."/>
            <person name="Ong R.C."/>
            <person name="Putra M."/>
            <person name="Sireger I.Z."/>
            <person name="Indrioko S."/>
            <person name="Kosugi Y."/>
            <person name="Izuno A."/>
            <person name="Isagi Y."/>
            <person name="Lee S.L."/>
            <person name="Shimizu K.K."/>
        </authorList>
    </citation>
    <scope>NUCLEOTIDE SEQUENCE [LARGE SCALE GENOMIC DNA]</scope>
    <source>
        <strain evidence="2">214</strain>
    </source>
</reference>
<accession>A0AAV5L1I9</accession>
<evidence type="ECO:0008006" key="4">
    <source>
        <dbReference type="Google" id="ProtNLM"/>
    </source>
</evidence>
<feature type="signal peptide" evidence="1">
    <location>
        <begin position="1"/>
        <end position="28"/>
    </location>
</feature>
<keyword evidence="1" id="KW-0732">Signal</keyword>
<dbReference type="Proteomes" id="UP001054252">
    <property type="component" value="Unassembled WGS sequence"/>
</dbReference>
<evidence type="ECO:0000313" key="2">
    <source>
        <dbReference type="EMBL" id="GKV30702.1"/>
    </source>
</evidence>
<evidence type="ECO:0000256" key="1">
    <source>
        <dbReference type="SAM" id="SignalP"/>
    </source>
</evidence>
<sequence length="58" mass="6809">MAVFFLLFFFFSSRVVLFFFSLTPNKEAQPLTAAPFEKPVRKLTFSPFFLVQEQDLEP</sequence>
<proteinExistence type="predicted"/>
<protein>
    <recommendedName>
        <fullName evidence="4">Secreted protein</fullName>
    </recommendedName>
</protein>